<keyword evidence="7" id="KW-0472">Membrane</keyword>
<dbReference type="Proteomes" id="UP000626982">
    <property type="component" value="Unassembled WGS sequence"/>
</dbReference>
<keyword evidence="11" id="KW-0119">Carbohydrate metabolism</keyword>
<evidence type="ECO:0000256" key="11">
    <source>
        <dbReference type="ARBA" id="ARBA00023326"/>
    </source>
</evidence>
<evidence type="ECO:0000256" key="1">
    <source>
        <dbReference type="ARBA" id="ARBA00004141"/>
    </source>
</evidence>
<proteinExistence type="predicted"/>
<evidence type="ECO:0000256" key="7">
    <source>
        <dbReference type="ARBA" id="ARBA00023136"/>
    </source>
</evidence>
<dbReference type="RefSeq" id="WP_188716952.1">
    <property type="nucleotide sequence ID" value="NZ_BAABBD010000002.1"/>
</dbReference>
<keyword evidence="15" id="KW-1185">Reference proteome</keyword>
<evidence type="ECO:0000256" key="5">
    <source>
        <dbReference type="ARBA" id="ARBA00022737"/>
    </source>
</evidence>
<dbReference type="InterPro" id="IPR036116">
    <property type="entry name" value="FN3_sf"/>
</dbReference>
<dbReference type="Pfam" id="PF18911">
    <property type="entry name" value="PKD_4"/>
    <property type="match status" value="3"/>
</dbReference>
<sequence>MRSTTAALGSSRRGGHRARRATEALLASVAALAMVVGAVVGGPPAPAAAAEPSLVAAVDPAGSETVSADPLPTAQVDGVVWAQAVGNGRVFAGGQFANARPAGAEPGTQLVPRSNLLAYDLATGALDPGFAPQFNGRVLAAATSPDGSRLYVGGAFTAVNGLNRYRLAAFDTATGALLTSWSPGTNSTVHGIAATESTVYVVGQFGSVQNTTRTGVAALSATNGALLAFNPVFSGGNPRAVVVSPDRSKVVVSGSFLTTNGSDSPGRGIVALDAATGASLPWAMNSVLRNAGSNSAMYSLASDGESVYGSGYDFGGTKTQDDFEGTFRASWDDGALIWMEDCHGDTYSVAPLDGTLYTSAHTHYCGNIGEFPQLDPWYLNHSLAFAHEPSGRAITPDIWGYRSFTGQPAAKLLHWYPIWATGSITGVGQASWSVVSSGGYLLYGGEFTGVSGARQQGLVRFQVRESAPNDVGPTVQGGQWQLGASSFREGEARLSWQANHDADDATLTYELFRRGTAAPIHAESLATTYWTRPQMRFVDRAVQAGQTYEYRIRATDPSGNTTQSDWTPVTIAAPGSTPAYAAAVLGDGPAHYWPLGEANGAAALDWAGAADLALSGSYTRAAAGQALDGSGEATAFGGTNGFGSTQAAETPASALSVEAWFRTTSTTGGKIVGFGDRATGVSSSYDRHLYLSGDGRITWGVYPGATRVVQTGVGFNDGAWHHVVGTLGSTGMTLYVDGVRIGTRADTTSAQAYQGYWRVGGDNLSSWPNISQRYLVGSIADVAVYDRVLARTEIDDHRVASGRASRIPAAPADAYGAAVRGLDPTLYWRLGEASGTTAADTGLDGMAGSYLQAGSNQIQRGQAGALLGVADTAVRLTSARTNNQWSSRQSVVSQRSMPSPSAFAAETWFRTTSSGGGKLLGFGNSNGTGTNASTTYDRHIMLSGTGALTFGVRSGGVQRTITAPGTYRDGAWHHVVAQQSATGMQLFVDGQLAASNAIATADAYTGYWRAGGDSTWIGDPFFVGTLDEVAVYPQALSAQQVQQHFDIGSQGAPDQPPTASFTAAVDGLDVAVDASASTDAEGPIASYAWSFGDGATASGATATHRYAAGGEHEVRLTVRDSAGNEATTTRTVAVVAPNAAPTASFEASVDRLGVAVDASGSTDPDGQVVGWAWDFGDGTTGSGRTAAHDYAATGDYTIRLTVTDDRGGTASTERQVSVVAPNRAPDAAFTATTSGLTATLDATGSSDPDGSIASWSWEFGDGTTGSGRTTTHAYATDGTYAVTLTVVDDDGASDTATTSVRAGSPVPPGALAFDAFERSATGGWGSAQIGGAWTAVGGSAAFSVANGQGAIALAPSHTREARMALSSTSTVAEVEVSSSVASAGGTASATVIARQVGTSVYSARIRFEPNGVIRLYLLRDEVALGGVVLPQSYQPGMVVHVRVQAIGTSPTALGASAWVDGQPAPTGWMLQATDTTAALQAAGSVGIRAALSSASTTPQTVLRFDDWAVTPTP</sequence>
<evidence type="ECO:0000256" key="6">
    <source>
        <dbReference type="ARBA" id="ARBA00022989"/>
    </source>
</evidence>
<evidence type="ECO:0000256" key="4">
    <source>
        <dbReference type="ARBA" id="ARBA00022729"/>
    </source>
</evidence>
<dbReference type="InterPro" id="IPR001791">
    <property type="entry name" value="Laminin_G"/>
</dbReference>
<dbReference type="InterPro" id="IPR011047">
    <property type="entry name" value="Quinoprotein_ADH-like_sf"/>
</dbReference>
<dbReference type="InterPro" id="IPR006558">
    <property type="entry name" value="LamG-like"/>
</dbReference>
<keyword evidence="6" id="KW-1133">Transmembrane helix</keyword>
<keyword evidence="4" id="KW-0732">Signal</keyword>
<feature type="domain" description="PKD" evidence="12">
    <location>
        <begin position="1137"/>
        <end position="1225"/>
    </location>
</feature>
<dbReference type="InterPro" id="IPR013320">
    <property type="entry name" value="ConA-like_dom_sf"/>
</dbReference>
<dbReference type="InterPro" id="IPR013783">
    <property type="entry name" value="Ig-like_fold"/>
</dbReference>
<gene>
    <name evidence="14" type="ORF">GCM10010968_11410</name>
</gene>
<feature type="domain" description="Fibronectin type-III" evidence="13">
    <location>
        <begin position="476"/>
        <end position="575"/>
    </location>
</feature>
<evidence type="ECO:0000256" key="10">
    <source>
        <dbReference type="ARBA" id="ARBA00023295"/>
    </source>
</evidence>
<dbReference type="EMBL" id="BMLM01000001">
    <property type="protein sequence ID" value="GGN82042.1"/>
    <property type="molecule type" value="Genomic_DNA"/>
</dbReference>
<dbReference type="InterPro" id="IPR003961">
    <property type="entry name" value="FN3_dom"/>
</dbReference>
<evidence type="ECO:0000313" key="15">
    <source>
        <dbReference type="Proteomes" id="UP000626982"/>
    </source>
</evidence>
<dbReference type="PANTHER" id="PTHR46730">
    <property type="entry name" value="POLYCYSTIN-1"/>
    <property type="match status" value="1"/>
</dbReference>
<evidence type="ECO:0000256" key="8">
    <source>
        <dbReference type="ARBA" id="ARBA00023157"/>
    </source>
</evidence>
<dbReference type="SMART" id="SM00560">
    <property type="entry name" value="LamGL"/>
    <property type="match status" value="2"/>
</dbReference>
<evidence type="ECO:0000256" key="3">
    <source>
        <dbReference type="ARBA" id="ARBA00022692"/>
    </source>
</evidence>
<protein>
    <submittedName>
        <fullName evidence="14">PDK repeat-containing protein</fullName>
    </submittedName>
</protein>
<keyword evidence="10" id="KW-0326">Glycosidase</keyword>
<evidence type="ECO:0000259" key="13">
    <source>
        <dbReference type="PROSITE" id="PS50853"/>
    </source>
</evidence>
<dbReference type="InterPro" id="IPR000601">
    <property type="entry name" value="PKD_dom"/>
</dbReference>
<evidence type="ECO:0000313" key="14">
    <source>
        <dbReference type="EMBL" id="GGN82042.1"/>
    </source>
</evidence>
<dbReference type="PANTHER" id="PTHR46730:SF1">
    <property type="entry name" value="PLAT DOMAIN-CONTAINING PROTEIN"/>
    <property type="match status" value="1"/>
</dbReference>
<dbReference type="SMART" id="SM00282">
    <property type="entry name" value="LamG"/>
    <property type="match status" value="2"/>
</dbReference>
<keyword evidence="9" id="KW-0966">Cell projection</keyword>
<comment type="subcellular location">
    <subcellularLocation>
        <location evidence="2">Cell projection</location>
    </subcellularLocation>
    <subcellularLocation>
        <location evidence="1">Membrane</location>
        <topology evidence="1">Multi-pass membrane protein</topology>
    </subcellularLocation>
</comment>
<dbReference type="InterPro" id="IPR015943">
    <property type="entry name" value="WD40/YVTN_repeat-like_dom_sf"/>
</dbReference>
<keyword evidence="5" id="KW-0677">Repeat</keyword>
<comment type="caution">
    <text evidence="14">The sequence shown here is derived from an EMBL/GenBank/DDBJ whole genome shotgun (WGS) entry which is preliminary data.</text>
</comment>
<dbReference type="SUPFAM" id="SSF49899">
    <property type="entry name" value="Concanavalin A-like lectins/glucanases"/>
    <property type="match status" value="2"/>
</dbReference>
<reference evidence="15" key="1">
    <citation type="journal article" date="2019" name="Int. J. Syst. Evol. Microbiol.">
        <title>The Global Catalogue of Microorganisms (GCM) 10K type strain sequencing project: providing services to taxonomists for standard genome sequencing and annotation.</title>
        <authorList>
            <consortium name="The Broad Institute Genomics Platform"/>
            <consortium name="The Broad Institute Genome Sequencing Center for Infectious Disease"/>
            <person name="Wu L."/>
            <person name="Ma J."/>
        </authorList>
    </citation>
    <scope>NUCLEOTIDE SEQUENCE [LARGE SCALE GENOMIC DNA]</scope>
    <source>
        <strain evidence="15">CGMCC 1.6960</strain>
    </source>
</reference>
<dbReference type="InterPro" id="IPR035986">
    <property type="entry name" value="PKD_dom_sf"/>
</dbReference>
<keyword evidence="11" id="KW-0624">Polysaccharide degradation</keyword>
<accession>A0ABQ2KGB0</accession>
<evidence type="ECO:0000259" key="12">
    <source>
        <dbReference type="PROSITE" id="PS50093"/>
    </source>
</evidence>
<dbReference type="Gene3D" id="2.130.10.10">
    <property type="entry name" value="YVTN repeat-like/Quinoprotein amine dehydrogenase"/>
    <property type="match status" value="1"/>
</dbReference>
<dbReference type="PROSITE" id="PS50853">
    <property type="entry name" value="FN3"/>
    <property type="match status" value="1"/>
</dbReference>
<dbReference type="SUPFAM" id="SSF49299">
    <property type="entry name" value="PKD domain"/>
    <property type="match status" value="3"/>
</dbReference>
<keyword evidence="10" id="KW-0378">Hydrolase</keyword>
<keyword evidence="3" id="KW-0812">Transmembrane</keyword>
<dbReference type="SUPFAM" id="SSF50998">
    <property type="entry name" value="Quinoprotein alcohol dehydrogenase-like"/>
    <property type="match status" value="1"/>
</dbReference>
<dbReference type="PROSITE" id="PS50093">
    <property type="entry name" value="PKD"/>
    <property type="match status" value="3"/>
</dbReference>
<dbReference type="SMART" id="SM00089">
    <property type="entry name" value="PKD"/>
    <property type="match status" value="3"/>
</dbReference>
<dbReference type="CDD" id="cd00110">
    <property type="entry name" value="LamG"/>
    <property type="match status" value="1"/>
</dbReference>
<dbReference type="SUPFAM" id="SSF49265">
    <property type="entry name" value="Fibronectin type III"/>
    <property type="match status" value="1"/>
</dbReference>
<evidence type="ECO:0000256" key="9">
    <source>
        <dbReference type="ARBA" id="ARBA00023273"/>
    </source>
</evidence>
<dbReference type="Gene3D" id="2.60.120.200">
    <property type="match status" value="2"/>
</dbReference>
<keyword evidence="8" id="KW-1015">Disulfide bond</keyword>
<dbReference type="Gene3D" id="2.60.40.10">
    <property type="entry name" value="Immunoglobulins"/>
    <property type="match status" value="4"/>
</dbReference>
<organism evidence="14 15">
    <name type="scientific">Agrococcus terreus</name>
    <dbReference type="NCBI Taxonomy" id="574649"/>
    <lineage>
        <taxon>Bacteria</taxon>
        <taxon>Bacillati</taxon>
        <taxon>Actinomycetota</taxon>
        <taxon>Actinomycetes</taxon>
        <taxon>Micrococcales</taxon>
        <taxon>Microbacteriaceae</taxon>
        <taxon>Agrococcus</taxon>
    </lineage>
</organism>
<name>A0ABQ2KGB0_9MICO</name>
<feature type="domain" description="PKD" evidence="12">
    <location>
        <begin position="1057"/>
        <end position="1141"/>
    </location>
</feature>
<dbReference type="Pfam" id="PF13385">
    <property type="entry name" value="Laminin_G_3"/>
    <property type="match status" value="2"/>
</dbReference>
<feature type="domain" description="PKD" evidence="12">
    <location>
        <begin position="1221"/>
        <end position="1300"/>
    </location>
</feature>
<dbReference type="InterPro" id="IPR022409">
    <property type="entry name" value="PKD/Chitinase_dom"/>
</dbReference>
<evidence type="ECO:0000256" key="2">
    <source>
        <dbReference type="ARBA" id="ARBA00004316"/>
    </source>
</evidence>
<dbReference type="CDD" id="cd00146">
    <property type="entry name" value="PKD"/>
    <property type="match status" value="3"/>
</dbReference>